<dbReference type="GO" id="GO:0016788">
    <property type="term" value="F:hydrolase activity, acting on ester bonds"/>
    <property type="evidence" value="ECO:0007669"/>
    <property type="project" value="TreeGrafter"/>
</dbReference>
<dbReference type="AlphaFoldDB" id="A0A6B9ZB64"/>
<evidence type="ECO:0000313" key="4">
    <source>
        <dbReference type="EMBL" id="QHS59356.1"/>
    </source>
</evidence>
<gene>
    <name evidence="4" type="ORF">GWR21_07085</name>
</gene>
<dbReference type="Pfam" id="PF00756">
    <property type="entry name" value="Esterase"/>
    <property type="match status" value="1"/>
</dbReference>
<comment type="similarity">
    <text evidence="1">Belongs to the esterase D family.</text>
</comment>
<dbReference type="InterPro" id="IPR052558">
    <property type="entry name" value="Siderophore_Hydrolase_D"/>
</dbReference>
<accession>A0A6B9ZB64</accession>
<dbReference type="PANTHER" id="PTHR40841">
    <property type="entry name" value="SIDEROPHORE TRIACETYLFUSARININE C ESTERASE"/>
    <property type="match status" value="1"/>
</dbReference>
<evidence type="ECO:0000256" key="2">
    <source>
        <dbReference type="ARBA" id="ARBA00022801"/>
    </source>
</evidence>
<dbReference type="SUPFAM" id="SSF53474">
    <property type="entry name" value="alpha/beta-Hydrolases"/>
    <property type="match status" value="1"/>
</dbReference>
<dbReference type="InterPro" id="IPR000801">
    <property type="entry name" value="Esterase-like"/>
</dbReference>
<dbReference type="Gene3D" id="3.40.50.1820">
    <property type="entry name" value="alpha/beta hydrolase"/>
    <property type="match status" value="1"/>
</dbReference>
<keyword evidence="3" id="KW-0732">Signal</keyword>
<evidence type="ECO:0000256" key="3">
    <source>
        <dbReference type="SAM" id="SignalP"/>
    </source>
</evidence>
<dbReference type="KEGG" id="chih:GWR21_07085"/>
<evidence type="ECO:0000313" key="5">
    <source>
        <dbReference type="Proteomes" id="UP000476411"/>
    </source>
</evidence>
<keyword evidence="5" id="KW-1185">Reference proteome</keyword>
<dbReference type="RefSeq" id="WP_162331053.1">
    <property type="nucleotide sequence ID" value="NZ_CP048113.1"/>
</dbReference>
<proteinExistence type="inferred from homology"/>
<keyword evidence="2 4" id="KW-0378">Hydrolase</keyword>
<dbReference type="InterPro" id="IPR029058">
    <property type="entry name" value="AB_hydrolase_fold"/>
</dbReference>
<reference evidence="4 5" key="1">
    <citation type="submission" date="2020-01" db="EMBL/GenBank/DDBJ databases">
        <title>Complete genome sequence of Chitinophaga sp. H33E-04 isolated from quinoa roots.</title>
        <authorList>
            <person name="Weon H.-Y."/>
            <person name="Lee S.A."/>
        </authorList>
    </citation>
    <scope>NUCLEOTIDE SEQUENCE [LARGE SCALE GENOMIC DNA]</scope>
    <source>
        <strain evidence="4 5">H33E-04</strain>
    </source>
</reference>
<dbReference type="Proteomes" id="UP000476411">
    <property type="component" value="Chromosome"/>
</dbReference>
<sequence>MKRLYTLLLPLLFLLLRSSAQQTTPLPIGVVQHFQSAILNEKRQLNIYLPQDYQHTSRTYPVIYLLDGGMEEDFLHITGLTQFLTMIDTLPPSIVVGIVNTDRKRDYTFPTTISGDKKKFPTTGGSANFISCLEKEIQPLIRKQYRVNDTTTLIGQSLGGLLATEILLKHPGLFMNYAIISPSLWWNGGSLLTEAPYLFAATPDVPTHIFVAVGQEHEQMMDAASELGAIFQASKKKNLYAQFVFMPKENHLTILHNAVYKALEVFNTKRR</sequence>
<organism evidence="4 5">
    <name type="scientific">Chitinophaga agri</name>
    <dbReference type="NCBI Taxonomy" id="2703787"/>
    <lineage>
        <taxon>Bacteria</taxon>
        <taxon>Pseudomonadati</taxon>
        <taxon>Bacteroidota</taxon>
        <taxon>Chitinophagia</taxon>
        <taxon>Chitinophagales</taxon>
        <taxon>Chitinophagaceae</taxon>
        <taxon>Chitinophaga</taxon>
    </lineage>
</organism>
<name>A0A6B9ZB64_9BACT</name>
<protein>
    <submittedName>
        <fullName evidence="4">Alpha/beta hydrolase</fullName>
    </submittedName>
</protein>
<feature type="chain" id="PRO_5025649047" evidence="3">
    <location>
        <begin position="23"/>
        <end position="271"/>
    </location>
</feature>
<dbReference type="PANTHER" id="PTHR40841:SF2">
    <property type="entry name" value="SIDEROPHORE-DEGRADING ESTERASE (EUROFUNG)"/>
    <property type="match status" value="1"/>
</dbReference>
<evidence type="ECO:0000256" key="1">
    <source>
        <dbReference type="ARBA" id="ARBA00005622"/>
    </source>
</evidence>
<feature type="signal peptide" evidence="3">
    <location>
        <begin position="1"/>
        <end position="22"/>
    </location>
</feature>
<dbReference type="EMBL" id="CP048113">
    <property type="protein sequence ID" value="QHS59356.1"/>
    <property type="molecule type" value="Genomic_DNA"/>
</dbReference>